<reference evidence="1 2" key="1">
    <citation type="submission" date="2024-07" db="EMBL/GenBank/DDBJ databases">
        <authorList>
            <person name="Ren Q."/>
        </authorList>
    </citation>
    <scope>NUCLEOTIDE SEQUENCE [LARGE SCALE GENOMIC DNA]</scope>
    <source>
        <strain evidence="1 2">REN37</strain>
    </source>
</reference>
<dbReference type="GO" id="GO:0016491">
    <property type="term" value="F:oxidoreductase activity"/>
    <property type="evidence" value="ECO:0007669"/>
    <property type="project" value="UniProtKB-KW"/>
</dbReference>
<gene>
    <name evidence="1" type="ORF">AB5I84_04485</name>
</gene>
<sequence length="455" mass="50806">MEALARTLYQRLQQPIPDAGALDSARAFLHYHLDACEADDSPLPAQLDQLPAWLDSQHLSVGKAFEQYQLERQQGAPRRYFSNISHALDFLRRAAPTKLVDGAWLYGCCEHWNDPRFAPLVRTYLEELGDGLPSQNHVLLYQQLVQRYHCEDLERLPDSLFVQGALQLALGALTEEFLPEVVGFNLSYEQLPLHLLITRQELAELNLDPYYFVLHITIDNADSGHAIMACQATQRLVAAARDPQAFYRRVRRGAALAERGIGTPDLIRQFDLTEALDHVLAAKAAVGLQLHHAGCRVGSQPLKSLLDEGRNDGSALRAALLREGWLKPGQEPLQSRFWRLIYPPGAQMYGVFSLREQQLLLDWLGSGSSLWDSSRPQRDDSSPSPGQHQQLLQRLAPCADRNARMAALVPLLGPSQHSTPLGLLATRAFRAGSMGACPRHWLSRGLSSTQRSMVI</sequence>
<keyword evidence="1" id="KW-0560">Oxidoreductase</keyword>
<dbReference type="InterPro" id="IPR016084">
    <property type="entry name" value="Haem_Oase-like_multi-hlx"/>
</dbReference>
<dbReference type="EC" id="1.-.-.-" evidence="1"/>
<organism evidence="1 2">
    <name type="scientific">Isoalcanivorax beigongshangi</name>
    <dbReference type="NCBI Taxonomy" id="3238810"/>
    <lineage>
        <taxon>Bacteria</taxon>
        <taxon>Pseudomonadati</taxon>
        <taxon>Pseudomonadota</taxon>
        <taxon>Gammaproteobacteria</taxon>
        <taxon>Oceanospirillales</taxon>
        <taxon>Alcanivoracaceae</taxon>
        <taxon>Isoalcanivorax</taxon>
    </lineage>
</organism>
<evidence type="ECO:0000313" key="1">
    <source>
        <dbReference type="EMBL" id="MEY1661402.1"/>
    </source>
</evidence>
<evidence type="ECO:0000313" key="2">
    <source>
        <dbReference type="Proteomes" id="UP001562065"/>
    </source>
</evidence>
<keyword evidence="2" id="KW-1185">Reference proteome</keyword>
<protein>
    <submittedName>
        <fullName evidence="1">Iron-containing redox enzyme family protein</fullName>
        <ecNumber evidence="1">1.-.-.-</ecNumber>
    </submittedName>
</protein>
<comment type="caution">
    <text evidence="1">The sequence shown here is derived from an EMBL/GenBank/DDBJ whole genome shotgun (WGS) entry which is preliminary data.</text>
</comment>
<proteinExistence type="predicted"/>
<dbReference type="Gene3D" id="1.20.910.10">
    <property type="entry name" value="Heme oxygenase-like"/>
    <property type="match status" value="1"/>
</dbReference>
<dbReference type="Pfam" id="PF14518">
    <property type="entry name" value="Haem_oxygenas_2"/>
    <property type="match status" value="1"/>
</dbReference>
<dbReference type="Proteomes" id="UP001562065">
    <property type="component" value="Unassembled WGS sequence"/>
</dbReference>
<dbReference type="EMBL" id="JBGCUO010000001">
    <property type="protein sequence ID" value="MEY1661402.1"/>
    <property type="molecule type" value="Genomic_DNA"/>
</dbReference>
<dbReference type="RefSeq" id="WP_369454659.1">
    <property type="nucleotide sequence ID" value="NZ_JBGCUO010000001.1"/>
</dbReference>
<name>A0ABV4AFU6_9GAMM</name>
<dbReference type="SMART" id="SM01236">
    <property type="entry name" value="Haem_oxygenase_2"/>
    <property type="match status" value="1"/>
</dbReference>
<accession>A0ABV4AFU6</accession>